<dbReference type="Gene3D" id="3.30.360.10">
    <property type="entry name" value="Dihydrodipicolinate Reductase, domain 2"/>
    <property type="match status" value="1"/>
</dbReference>
<name>A0A5J4JHN6_9BACI</name>
<dbReference type="PANTHER" id="PTHR43708:SF7">
    <property type="entry name" value="OXIDOREDUCTASE"/>
    <property type="match status" value="1"/>
</dbReference>
<dbReference type="InterPro" id="IPR004104">
    <property type="entry name" value="Gfo/Idh/MocA-like_OxRdtase_C"/>
</dbReference>
<evidence type="ECO:0000313" key="5">
    <source>
        <dbReference type="Proteomes" id="UP000391919"/>
    </source>
</evidence>
<dbReference type="InterPro" id="IPR000683">
    <property type="entry name" value="Gfo/Idh/MocA-like_OxRdtase_N"/>
</dbReference>
<reference evidence="4 5" key="1">
    <citation type="submission" date="2019-09" db="EMBL/GenBank/DDBJ databases">
        <title>Draft genome sequence of Bacillus sp. JC-7.</title>
        <authorList>
            <person name="Tanaka N."/>
            <person name="Shiwa Y."/>
            <person name="Fujita N."/>
            <person name="Tanasupawat S."/>
        </authorList>
    </citation>
    <scope>NUCLEOTIDE SEQUENCE [LARGE SCALE GENOMIC DNA]</scope>
    <source>
        <strain evidence="4 5">JC-7</strain>
    </source>
</reference>
<evidence type="ECO:0000313" key="4">
    <source>
        <dbReference type="EMBL" id="GER70195.1"/>
    </source>
</evidence>
<dbReference type="Pfam" id="PF01408">
    <property type="entry name" value="GFO_IDH_MocA"/>
    <property type="match status" value="1"/>
</dbReference>
<feature type="domain" description="Gfo/Idh/MocA-like oxidoreductase N-terminal" evidence="2">
    <location>
        <begin position="4"/>
        <end position="120"/>
    </location>
</feature>
<evidence type="ECO:0000256" key="1">
    <source>
        <dbReference type="ARBA" id="ARBA00010928"/>
    </source>
</evidence>
<evidence type="ECO:0000259" key="2">
    <source>
        <dbReference type="Pfam" id="PF01408"/>
    </source>
</evidence>
<comment type="caution">
    <text evidence="4">The sequence shown here is derived from an EMBL/GenBank/DDBJ whole genome shotgun (WGS) entry which is preliminary data.</text>
</comment>
<dbReference type="InterPro" id="IPR036291">
    <property type="entry name" value="NAD(P)-bd_dom_sf"/>
</dbReference>
<evidence type="ECO:0000259" key="3">
    <source>
        <dbReference type="Pfam" id="PF02894"/>
    </source>
</evidence>
<protein>
    <submittedName>
        <fullName evidence="4">Oxidoreductase</fullName>
    </submittedName>
</protein>
<dbReference type="NCBIfam" id="NF007574">
    <property type="entry name" value="PRK10206.1"/>
    <property type="match status" value="1"/>
</dbReference>
<dbReference type="Proteomes" id="UP000391919">
    <property type="component" value="Unassembled WGS sequence"/>
</dbReference>
<keyword evidence="5" id="KW-1185">Reference proteome</keyword>
<dbReference type="EMBL" id="BKZQ01000016">
    <property type="protein sequence ID" value="GER70195.1"/>
    <property type="molecule type" value="Genomic_DNA"/>
</dbReference>
<dbReference type="SUPFAM" id="SSF51735">
    <property type="entry name" value="NAD(P)-binding Rossmann-fold domains"/>
    <property type="match status" value="1"/>
</dbReference>
<dbReference type="Gene3D" id="3.40.50.720">
    <property type="entry name" value="NAD(P)-binding Rossmann-like Domain"/>
    <property type="match status" value="1"/>
</dbReference>
<dbReference type="GO" id="GO:0000166">
    <property type="term" value="F:nucleotide binding"/>
    <property type="evidence" value="ECO:0007669"/>
    <property type="project" value="InterPro"/>
</dbReference>
<dbReference type="Pfam" id="PF02894">
    <property type="entry name" value="GFO_IDH_MocA_C"/>
    <property type="match status" value="1"/>
</dbReference>
<sequence length="345" mass="39217">MPLTIAYIGFGKSTNRYHLPYVLIRDSIRVKSIYNRERKPELEQQYEGRGIFFTNQIEDILNDGDIQMVSICTPPDSHYEYAKLCLEAGKHILVEKPFCTTKKEAEEITALAKEKGLVAMPYQNRRFDGDFLAVKEVLQSGKIGGLVEIESHFDYYRPDAPSAPGKYYEGALYGLGVHTIDQMISLFGRPHHAAYDIRSVRNTENPDDLYEVQLFYDNFKAIVKTSHLVLDPYPKWILHGTKGSFIKYGIDQQETCLKAGKMPGSENFGVDPEEAYGKLTYIDAEGNIVEETVPTPQGDYGRIYDLMYESIINGAEKLVRDEELLANMEILERGFEQPSPSVIKL</sequence>
<comment type="similarity">
    <text evidence="1">Belongs to the Gfo/Idh/MocA family.</text>
</comment>
<dbReference type="InterPro" id="IPR051317">
    <property type="entry name" value="Gfo/Idh/MocA_oxidoreduct"/>
</dbReference>
<dbReference type="PANTHER" id="PTHR43708">
    <property type="entry name" value="CONSERVED EXPRESSED OXIDOREDUCTASE (EUROFUNG)"/>
    <property type="match status" value="1"/>
</dbReference>
<feature type="domain" description="Gfo/Idh/MocA-like oxidoreductase C-terminal" evidence="3">
    <location>
        <begin position="135"/>
        <end position="337"/>
    </location>
</feature>
<accession>A0A5J4JHN6</accession>
<organism evidence="4 5">
    <name type="scientific">Weizmannia acidilactici</name>
    <dbReference type="NCBI Taxonomy" id="2607726"/>
    <lineage>
        <taxon>Bacteria</taxon>
        <taxon>Bacillati</taxon>
        <taxon>Bacillota</taxon>
        <taxon>Bacilli</taxon>
        <taxon>Bacillales</taxon>
        <taxon>Bacillaceae</taxon>
        <taxon>Heyndrickxia</taxon>
    </lineage>
</organism>
<dbReference type="RefSeq" id="WP_151680299.1">
    <property type="nucleotide sequence ID" value="NZ_BKZP01000013.1"/>
</dbReference>
<dbReference type="AlphaFoldDB" id="A0A5J4JHN6"/>
<gene>
    <name evidence="4" type="ORF">BpJC7_14980</name>
</gene>
<proteinExistence type="inferred from homology"/>